<dbReference type="AlphaFoldDB" id="A0A285T1H5"/>
<keyword evidence="2" id="KW-1185">Reference proteome</keyword>
<proteinExistence type="predicted"/>
<evidence type="ECO:0000313" key="2">
    <source>
        <dbReference type="Proteomes" id="UP000219636"/>
    </source>
</evidence>
<organism evidence="1 2">
    <name type="scientific">Ureibacillus xyleni</name>
    <dbReference type="NCBI Taxonomy" id="614648"/>
    <lineage>
        <taxon>Bacteria</taxon>
        <taxon>Bacillati</taxon>
        <taxon>Bacillota</taxon>
        <taxon>Bacilli</taxon>
        <taxon>Bacillales</taxon>
        <taxon>Caryophanaceae</taxon>
        <taxon>Ureibacillus</taxon>
    </lineage>
</organism>
<dbReference type="Proteomes" id="UP000219636">
    <property type="component" value="Unassembled WGS sequence"/>
</dbReference>
<reference evidence="2" key="1">
    <citation type="submission" date="2017-08" db="EMBL/GenBank/DDBJ databases">
        <authorList>
            <person name="Varghese N."/>
            <person name="Submissions S."/>
        </authorList>
    </citation>
    <scope>NUCLEOTIDE SEQUENCE [LARGE SCALE GENOMIC DNA]</scope>
    <source>
        <strain evidence="2">JC22</strain>
    </source>
</reference>
<protein>
    <submittedName>
        <fullName evidence="1">Uncharacterized protein</fullName>
    </submittedName>
</protein>
<dbReference type="EMBL" id="OBMQ01000008">
    <property type="protein sequence ID" value="SOC15102.1"/>
    <property type="molecule type" value="Genomic_DNA"/>
</dbReference>
<gene>
    <name evidence="1" type="ORF">SAMN05880501_10835</name>
</gene>
<dbReference type="RefSeq" id="WP_097073977.1">
    <property type="nucleotide sequence ID" value="NZ_OBMQ01000008.1"/>
</dbReference>
<accession>A0A285T1H5</accession>
<dbReference type="OrthoDB" id="2990710at2"/>
<sequence length="59" mass="6556">MGSSWEKWGIVSSAVEAKRPCNCGAGEVLIMVEIEDSNEQPLGKIKDRYLKINCPNKCE</sequence>
<name>A0A285T1H5_9BACL</name>
<evidence type="ECO:0000313" key="1">
    <source>
        <dbReference type="EMBL" id="SOC15102.1"/>
    </source>
</evidence>